<feature type="transmembrane region" description="Helical" evidence="1">
    <location>
        <begin position="162"/>
        <end position="188"/>
    </location>
</feature>
<dbReference type="GeneID" id="19488043"/>
<dbReference type="PANTHER" id="PTHR40448:SF1">
    <property type="entry name" value="TWO-COMPONENT SENSOR HISTIDINE KINASE"/>
    <property type="match status" value="1"/>
</dbReference>
<protein>
    <submittedName>
        <fullName evidence="3">Putative AgrC</fullName>
    </submittedName>
</protein>
<dbReference type="InterPro" id="IPR036890">
    <property type="entry name" value="HATPase_C_sf"/>
</dbReference>
<dbReference type="Proteomes" id="UP000019740">
    <property type="component" value="Segment"/>
</dbReference>
<feature type="domain" description="Sensor histidine kinase NatK-like C-terminal" evidence="2">
    <location>
        <begin position="331"/>
        <end position="432"/>
    </location>
</feature>
<feature type="transmembrane region" description="Helical" evidence="1">
    <location>
        <begin position="39"/>
        <end position="57"/>
    </location>
</feature>
<keyword evidence="4" id="KW-1185">Reference proteome</keyword>
<dbReference type="RefSeq" id="YP_009032179.1">
    <property type="nucleotide sequence ID" value="NC_024144.1"/>
</dbReference>
<reference evidence="3 4" key="2">
    <citation type="submission" date="2014-03" db="EMBL/GenBank/DDBJ databases">
        <title>What does the talking?: Quorum sensing signalling genes discovered in a bacteriophage genome.</title>
        <authorList>
            <person name="Hargreaves K.R."/>
            <person name="Kropinski A.M."/>
            <person name="Clokie M.R.J."/>
        </authorList>
    </citation>
    <scope>NUCLEOTIDE SEQUENCE [LARGE SCALE GENOMIC DNA]</scope>
</reference>
<keyword evidence="1" id="KW-0472">Membrane</keyword>
<dbReference type="GO" id="GO:0042802">
    <property type="term" value="F:identical protein binding"/>
    <property type="evidence" value="ECO:0007669"/>
    <property type="project" value="TreeGrafter"/>
</dbReference>
<sequence length="453" mass="52893">MESFIMLDFFITIVSSIIEIWACKKVFDYTSKIKTNSMKLNISFLISIFVIIFTFYLNIDPNIRVLICIISTYSIYKFNYRVNFTKSLIVVFSYWMLLIGIDALAMSLTLFLNNLDSMNLLLEENFYRYESLFISKVFLFFMLFIYKTTFNSVKIGRKEIYLSIPIVSNLLSFIIFYKCIFSFVNISASTKFDIMIMALLLTASNIALIVGIVKMLRDNKKYLELLKLQEKTNLEHNYYQNVKNNYIKTKELYHDMKNHLICIKEMSKNNYDTSNYIKNLEKKLDKYNNMFDTGNIALNIILKEKKELCMKKEIRFITGIDFTQCNFINEEDVCSIFSNAIDNAIEACDKIKEGNKSISLQGRLINNFFAIKISNTKSNTIIEKNKCLITSKKNKEFHGLGIKSIKNTLEKYSGTSTIEFTDTMFALNILIPLNNHYSNNNDFIKMSESKSYD</sequence>
<feature type="transmembrane region" description="Helical" evidence="1">
    <location>
        <begin position="6"/>
        <end position="27"/>
    </location>
</feature>
<evidence type="ECO:0000259" key="2">
    <source>
        <dbReference type="Pfam" id="PF14501"/>
    </source>
</evidence>
<name>X5JAC0_9CAUD</name>
<accession>X5JAC0</accession>
<evidence type="ECO:0000256" key="1">
    <source>
        <dbReference type="SAM" id="Phobius"/>
    </source>
</evidence>
<dbReference type="InterPro" id="IPR032834">
    <property type="entry name" value="NatK-like_C"/>
</dbReference>
<feature type="transmembrane region" description="Helical" evidence="1">
    <location>
        <begin position="63"/>
        <end position="80"/>
    </location>
</feature>
<reference evidence="3 4" key="1">
    <citation type="submission" date="2013-10" db="EMBL/GenBank/DDBJ databases">
        <authorList>
            <person name="Hargreaves K."/>
        </authorList>
    </citation>
    <scope>NUCLEOTIDE SEQUENCE [LARGE SCALE GENOMIC DNA]</scope>
</reference>
<keyword evidence="1" id="KW-1133">Transmembrane helix</keyword>
<dbReference type="Gene3D" id="3.30.565.10">
    <property type="entry name" value="Histidine kinase-like ATPase, C-terminal domain"/>
    <property type="match status" value="1"/>
</dbReference>
<organism evidence="3 4">
    <name type="scientific">Clostridium phage CDMH1</name>
    <dbReference type="NCBI Taxonomy" id="1411095"/>
    <lineage>
        <taxon>Viruses</taxon>
        <taxon>Duplodnaviria</taxon>
        <taxon>Heunggongvirae</taxon>
        <taxon>Uroviricota</taxon>
        <taxon>Caudoviricetes</taxon>
        <taxon>Yongloolinvirus</taxon>
        <taxon>Yongloolinvirus CDMH1</taxon>
    </lineage>
</organism>
<feature type="transmembrane region" description="Helical" evidence="1">
    <location>
        <begin position="132"/>
        <end position="150"/>
    </location>
</feature>
<dbReference type="KEGG" id="vg:19488043"/>
<dbReference type="CDD" id="cd16935">
    <property type="entry name" value="HATPase_AgrC-ComD-like"/>
    <property type="match status" value="1"/>
</dbReference>
<dbReference type="PANTHER" id="PTHR40448">
    <property type="entry name" value="TWO-COMPONENT SENSOR HISTIDINE KINASE"/>
    <property type="match status" value="1"/>
</dbReference>
<gene>
    <name evidence="3" type="primary">CDHM1_gp37</name>
</gene>
<dbReference type="SUPFAM" id="SSF55874">
    <property type="entry name" value="ATPase domain of HSP90 chaperone/DNA topoisomerase II/histidine kinase"/>
    <property type="match status" value="1"/>
</dbReference>
<evidence type="ECO:0000313" key="3">
    <source>
        <dbReference type="EMBL" id="CDI66657.1"/>
    </source>
</evidence>
<dbReference type="EMBL" id="HG531805">
    <property type="protein sequence ID" value="CDI66657.1"/>
    <property type="molecule type" value="Genomic_DNA"/>
</dbReference>
<dbReference type="Pfam" id="PF14501">
    <property type="entry name" value="HATPase_c_5"/>
    <property type="match status" value="1"/>
</dbReference>
<feature type="transmembrane region" description="Helical" evidence="1">
    <location>
        <begin position="92"/>
        <end position="112"/>
    </location>
</feature>
<keyword evidence="1" id="KW-0812">Transmembrane</keyword>
<proteinExistence type="predicted"/>
<evidence type="ECO:0000313" key="4">
    <source>
        <dbReference type="Proteomes" id="UP000019740"/>
    </source>
</evidence>
<feature type="transmembrane region" description="Helical" evidence="1">
    <location>
        <begin position="194"/>
        <end position="213"/>
    </location>
</feature>